<sequence>MAITLGDGFTRYVSPVRVIVEAPYGQRDESARVAMDEHVITIRQVGEAARHACGCGLPLADRDAAARHATDHGLCPRCLGAGALAVGPFETGDCDVCGGSGRVAVEARVTASFVREVAESLPDEFELTDVIAALQGRLPPGRDGVETVPAVAAGLIRYLEVQGRIVLFTAPDYLPGEGVRQRYGDPRWIRLP</sequence>
<organism evidence="1 2">
    <name type="scientific">Nonomuraea maritima</name>
    <dbReference type="NCBI Taxonomy" id="683260"/>
    <lineage>
        <taxon>Bacteria</taxon>
        <taxon>Bacillati</taxon>
        <taxon>Actinomycetota</taxon>
        <taxon>Actinomycetes</taxon>
        <taxon>Streptosporangiales</taxon>
        <taxon>Streptosporangiaceae</taxon>
        <taxon>Nonomuraea</taxon>
    </lineage>
</organism>
<protein>
    <submittedName>
        <fullName evidence="1">Uncharacterized protein</fullName>
    </submittedName>
</protein>
<dbReference type="EMBL" id="FNFB01000017">
    <property type="protein sequence ID" value="SDL18068.1"/>
    <property type="molecule type" value="Genomic_DNA"/>
</dbReference>
<reference evidence="1 2" key="1">
    <citation type="submission" date="2016-10" db="EMBL/GenBank/DDBJ databases">
        <authorList>
            <person name="de Groot N.N."/>
        </authorList>
    </citation>
    <scope>NUCLEOTIDE SEQUENCE [LARGE SCALE GENOMIC DNA]</scope>
    <source>
        <strain evidence="1 2">CGMCC 4.5681</strain>
    </source>
</reference>
<dbReference type="Proteomes" id="UP000198683">
    <property type="component" value="Unassembled WGS sequence"/>
</dbReference>
<dbReference type="AlphaFoldDB" id="A0A1G9HYM0"/>
<proteinExistence type="predicted"/>
<evidence type="ECO:0000313" key="2">
    <source>
        <dbReference type="Proteomes" id="UP000198683"/>
    </source>
</evidence>
<evidence type="ECO:0000313" key="1">
    <source>
        <dbReference type="EMBL" id="SDL18068.1"/>
    </source>
</evidence>
<keyword evidence="2" id="KW-1185">Reference proteome</keyword>
<name>A0A1G9HYM0_9ACTN</name>
<dbReference type="STRING" id="683260.SAMN05421874_11742"/>
<gene>
    <name evidence="1" type="ORF">SAMN05421874_11742</name>
</gene>
<accession>A0A1G9HYM0</accession>